<evidence type="ECO:0000259" key="1">
    <source>
        <dbReference type="Pfam" id="PF10120"/>
    </source>
</evidence>
<reference evidence="3" key="3">
    <citation type="submission" date="2020-03" db="EMBL/GenBank/DDBJ databases">
        <title>Sequencing and Assembly of Multiple Reported Metal-Biooxidizing Members of the Extremely Thermoacidophilic Archaeal Family Sulfolobaceae.</title>
        <authorList>
            <person name="Counts J.A."/>
            <person name="Kelly R.M."/>
        </authorList>
    </citation>
    <scope>NUCLEOTIDE SEQUENCE [LARGE SCALE GENOMIC DNA]</scope>
    <source>
        <strain evidence="3">HO1-1</strain>
    </source>
</reference>
<dbReference type="STRING" id="1293036.GCA_001315825_01414"/>
<dbReference type="InterPro" id="IPR019293">
    <property type="entry name" value="ThiN"/>
</dbReference>
<reference evidence="3" key="2">
    <citation type="submission" date="2020-03" db="EMBL/GenBank/DDBJ databases">
        <title>Complete Genome Sequences of Extremely Thermoacidophilic, Metal-Mobilizing Type-Strain Members of the Archaeal Family Sulfolobaceae: Acidianus brierleyi DSM-1651T, Acidianus sulfidivorans DSM-18786T, Metallosphaera hakonensis DSM-7519T, and Metallosphaera prunae DSM-10039T.</title>
        <authorList>
            <person name="Counts J.A."/>
            <person name="Kelly R.M."/>
        </authorList>
    </citation>
    <scope>NUCLEOTIDE SEQUENCE [LARGE SCALE GENOMIC DNA]</scope>
    <source>
        <strain evidence="3">HO1-1</strain>
    </source>
</reference>
<dbReference type="EMBL" id="CP029287">
    <property type="protein sequence ID" value="AWR98778.1"/>
    <property type="molecule type" value="Genomic_DNA"/>
</dbReference>
<accession>A0A2U9IS04</accession>
<dbReference type="Pfam" id="PF10120">
    <property type="entry name" value="ThiN"/>
    <property type="match status" value="1"/>
</dbReference>
<keyword evidence="3" id="KW-1185">Reference proteome</keyword>
<feature type="domain" description="Thiamine-phosphate synthase ThiN" evidence="1">
    <location>
        <begin position="12"/>
        <end position="174"/>
    </location>
</feature>
<keyword evidence="2" id="KW-0808">Transferase</keyword>
<name>A0A2U9IS04_9CREN</name>
<dbReference type="AlphaFoldDB" id="A0A2U9IS04"/>
<gene>
    <name evidence="2" type="ORF">DFR87_02705</name>
</gene>
<dbReference type="KEGG" id="mhk:DFR87_02705"/>
<dbReference type="Proteomes" id="UP000247586">
    <property type="component" value="Chromosome"/>
</dbReference>
<keyword evidence="2" id="KW-0418">Kinase</keyword>
<evidence type="ECO:0000313" key="3">
    <source>
        <dbReference type="Proteomes" id="UP000247586"/>
    </source>
</evidence>
<protein>
    <submittedName>
        <fullName evidence="2">Phosphomethylpyrimidine kinase</fullName>
    </submittedName>
</protein>
<dbReference type="RefSeq" id="WP_110368850.1">
    <property type="nucleotide sequence ID" value="NZ_CP029287.2"/>
</dbReference>
<sequence length="180" mass="19994">MDDVERREVLIDLEKAVRIFTSNEKSHILIPEVRTNIGYALTNPSGIQDVAAIPGRITVAFGKAVYCLPPAFGASDHIARVILTAMKYDKSIRSAMNIALYPQFFKLNAYIFDRSKEPNFQKPVEGKTMNFMIDSAVRETGGVPEFIIDKGDFGKEPGMFVLGKNPNDVITKALQLLSLL</sequence>
<dbReference type="PANTHER" id="PTHR40730">
    <property type="entry name" value="TRANSCRIPTIONAL REGULATOR PROTEIN-LIKE PROTEIN"/>
    <property type="match status" value="1"/>
</dbReference>
<dbReference type="GO" id="GO:0016301">
    <property type="term" value="F:kinase activity"/>
    <property type="evidence" value="ECO:0007669"/>
    <property type="project" value="UniProtKB-KW"/>
</dbReference>
<evidence type="ECO:0000313" key="2">
    <source>
        <dbReference type="EMBL" id="AWR98778.1"/>
    </source>
</evidence>
<dbReference type="SUPFAM" id="SSF53639">
    <property type="entry name" value="AraD/HMP-PK domain-like"/>
    <property type="match status" value="1"/>
</dbReference>
<proteinExistence type="predicted"/>
<dbReference type="GeneID" id="36834217"/>
<organism evidence="2 3">
    <name type="scientific">Metallosphaera hakonensis JCM 8857 = DSM 7519</name>
    <dbReference type="NCBI Taxonomy" id="1293036"/>
    <lineage>
        <taxon>Archaea</taxon>
        <taxon>Thermoproteota</taxon>
        <taxon>Thermoprotei</taxon>
        <taxon>Sulfolobales</taxon>
        <taxon>Sulfolobaceae</taxon>
        <taxon>Metallosphaera</taxon>
    </lineage>
</organism>
<dbReference type="PANTHER" id="PTHR40730:SF4">
    <property type="entry name" value="TRANSCRIPTIONAL REGULATOR"/>
    <property type="match status" value="1"/>
</dbReference>
<dbReference type="Gene3D" id="3.40.225.10">
    <property type="entry name" value="Class II aldolase/adducin N-terminal domain"/>
    <property type="match status" value="1"/>
</dbReference>
<dbReference type="OrthoDB" id="26806at2157"/>
<dbReference type="InterPro" id="IPR036409">
    <property type="entry name" value="Aldolase_II/adducin_N_sf"/>
</dbReference>
<reference evidence="2 3" key="1">
    <citation type="submission" date="2018-05" db="EMBL/GenBank/DDBJ databases">
        <title>Complete Genome Sequences of Extremely Thermoacidophilic, Metal-Mobilizing Type-Strain Members of the Archaeal Family Sulfolobaceae: Acidianus brierleyi DSM-1651T, Acidianus sulfidivorans DSM-18786T, Metallosphaera hakonensis DSM-7519T, and Metallosphaera prunae DSM-10039T.</title>
        <authorList>
            <person name="Counts J.A."/>
            <person name="Kelly R.M."/>
        </authorList>
    </citation>
    <scope>NUCLEOTIDE SEQUENCE [LARGE SCALE GENOMIC DNA]</scope>
    <source>
        <strain evidence="2 3">HO1-1</strain>
    </source>
</reference>